<dbReference type="GO" id="GO:0003955">
    <property type="term" value="F:NAD(P)H dehydrogenase (quinone) activity"/>
    <property type="evidence" value="ECO:0007669"/>
    <property type="project" value="TreeGrafter"/>
</dbReference>
<feature type="binding site" evidence="9">
    <location>
        <position position="306"/>
    </location>
    <ligand>
        <name>FAD</name>
        <dbReference type="ChEBI" id="CHEBI:57692"/>
    </ligand>
</feature>
<dbReference type="PRINTS" id="PR00411">
    <property type="entry name" value="PNDRDTASEI"/>
</dbReference>
<keyword evidence="9" id="KW-0520">NAD</keyword>
<dbReference type="InterPro" id="IPR004099">
    <property type="entry name" value="Pyr_nucl-diS_OxRdtase_dimer"/>
</dbReference>
<dbReference type="InterPro" id="IPR001100">
    <property type="entry name" value="Pyr_nuc-diS_OxRdtase"/>
</dbReference>
<dbReference type="EMBL" id="RRUE01000001">
    <property type="protein sequence ID" value="RRN45614.1"/>
    <property type="molecule type" value="Genomic_DNA"/>
</dbReference>
<evidence type="ECO:0000256" key="7">
    <source>
        <dbReference type="ARBA" id="ARBA00023284"/>
    </source>
</evidence>
<dbReference type="AlphaFoldDB" id="A0A426FSJ4"/>
<evidence type="ECO:0000256" key="6">
    <source>
        <dbReference type="ARBA" id="ARBA00023157"/>
    </source>
</evidence>
<comment type="caution">
    <text evidence="14">The sequence shown here is derived from an EMBL/GenBank/DDBJ whole genome shotgun (WGS) entry which is preliminary data.</text>
</comment>
<keyword evidence="9" id="KW-0547">Nucleotide-binding</keyword>
<keyword evidence="15" id="KW-1185">Reference proteome</keyword>
<comment type="cofactor">
    <cofactor evidence="9">
        <name>FAD</name>
        <dbReference type="ChEBI" id="CHEBI:57692"/>
    </cofactor>
    <text evidence="9">Binds 1 FAD per subunit.</text>
</comment>
<feature type="binding site" evidence="9">
    <location>
        <position position="54"/>
    </location>
    <ligand>
        <name>FAD</name>
        <dbReference type="ChEBI" id="CHEBI:57692"/>
    </ligand>
</feature>
<gene>
    <name evidence="14" type="ORF">EHV23_05490</name>
</gene>
<dbReference type="Pfam" id="PF07992">
    <property type="entry name" value="Pyr_redox_2"/>
    <property type="match status" value="1"/>
</dbReference>
<dbReference type="PANTHER" id="PTHR43014:SF4">
    <property type="entry name" value="PYRIDINE NUCLEOTIDE-DISULFIDE OXIDOREDUCTASE RCLA-RELATED"/>
    <property type="match status" value="1"/>
</dbReference>
<dbReference type="InterPro" id="IPR012999">
    <property type="entry name" value="Pyr_OxRdtase_I_AS"/>
</dbReference>
<keyword evidence="5 11" id="KW-0560">Oxidoreductase</keyword>
<dbReference type="PRINTS" id="PR00368">
    <property type="entry name" value="FADPNR"/>
</dbReference>
<dbReference type="SUPFAM" id="SSF51905">
    <property type="entry name" value="FAD/NAD(P)-binding domain"/>
    <property type="match status" value="1"/>
</dbReference>
<proteinExistence type="inferred from homology"/>
<evidence type="ECO:0000256" key="5">
    <source>
        <dbReference type="ARBA" id="ARBA00023002"/>
    </source>
</evidence>
<feature type="active site" description="Proton acceptor" evidence="8">
    <location>
        <position position="440"/>
    </location>
</feature>
<dbReference type="PROSITE" id="PS00076">
    <property type="entry name" value="PYRIDINE_REDOX_1"/>
    <property type="match status" value="1"/>
</dbReference>
<dbReference type="Proteomes" id="UP000270261">
    <property type="component" value="Unassembled WGS sequence"/>
</dbReference>
<dbReference type="OrthoDB" id="178496at2"/>
<feature type="domain" description="Pyridine nucleotide-disulphide oxidoreductase dimerisation" evidence="12">
    <location>
        <begin position="343"/>
        <end position="449"/>
    </location>
</feature>
<feature type="binding site" evidence="9">
    <location>
        <begin position="143"/>
        <end position="145"/>
    </location>
    <ligand>
        <name>FAD</name>
        <dbReference type="ChEBI" id="CHEBI:57692"/>
    </ligand>
</feature>
<evidence type="ECO:0000313" key="14">
    <source>
        <dbReference type="EMBL" id="RRN45614.1"/>
    </source>
</evidence>
<feature type="binding site" evidence="9">
    <location>
        <position position="266"/>
    </location>
    <ligand>
        <name>NAD(+)</name>
        <dbReference type="ChEBI" id="CHEBI:57540"/>
    </ligand>
</feature>
<dbReference type="Gene3D" id="3.30.390.30">
    <property type="match status" value="1"/>
</dbReference>
<evidence type="ECO:0000256" key="10">
    <source>
        <dbReference type="PIRSR" id="PIRSR000350-4"/>
    </source>
</evidence>
<sequence length="454" mass="48819">MQTLSTQNLIIGFGKAGKTLAADLAQHGQDVILVEASDQMYGGTCINIGCIPSKKLLVEGQRRAACADSGDAVFCAAMQAKNGLIPKLRAANFAKLDNMEKVRVINARARFIDAQTVSITGAVGNAGEQGERQIRAERIFINTGSVPAVPPIPGVDGARVYDSTGILSLAERPKRMVIVGGGYIGLEFAFMYRAFGTEVTILDNLDEFLPREDRDIAGEMRRILEARGVKIQLGVKVERFDNTATETTVVTSGGSFAADAVLLATGRRANTQGLDLEKAGVRVDARGFIEVDDHLHATPHIWAMGDVAGSPQFTYISLDDYRIVRDELLGEGRRSRRDRAIFPTAVFTNPPLGHIGMTETAARKAGRNVKVSTLKAEAIPKAKVLGQTDGLLKAVVDAGSGEILGVTLLCAEAHEIINLFKMAIDNRVPAGYVRSQIFTHPTMAEALNDLFAPF</sequence>
<accession>A0A426FSJ4</accession>
<dbReference type="PANTHER" id="PTHR43014">
    <property type="entry name" value="MERCURIC REDUCTASE"/>
    <property type="match status" value="1"/>
</dbReference>
<keyword evidence="7 11" id="KW-0676">Redox-active center</keyword>
<evidence type="ECO:0000256" key="8">
    <source>
        <dbReference type="PIRSR" id="PIRSR000350-2"/>
    </source>
</evidence>
<dbReference type="Pfam" id="PF02852">
    <property type="entry name" value="Pyr_redox_dim"/>
    <property type="match status" value="1"/>
</dbReference>
<dbReference type="InterPro" id="IPR016156">
    <property type="entry name" value="FAD/NAD-linked_Rdtase_dimer_sf"/>
</dbReference>
<evidence type="ECO:0000313" key="15">
    <source>
        <dbReference type="Proteomes" id="UP000270261"/>
    </source>
</evidence>
<dbReference type="Gene3D" id="3.50.50.60">
    <property type="entry name" value="FAD/NAD(P)-binding domain"/>
    <property type="match status" value="2"/>
</dbReference>
<dbReference type="GO" id="GO:0016668">
    <property type="term" value="F:oxidoreductase activity, acting on a sulfur group of donors, NAD(P) as acceptor"/>
    <property type="evidence" value="ECO:0007669"/>
    <property type="project" value="InterPro"/>
</dbReference>
<dbReference type="FunFam" id="3.30.390.30:FF:000001">
    <property type="entry name" value="Dihydrolipoyl dehydrogenase"/>
    <property type="match status" value="1"/>
</dbReference>
<keyword evidence="6" id="KW-1015">Disulfide bond</keyword>
<feature type="disulfide bond" description="Redox-active" evidence="10">
    <location>
        <begin position="45"/>
        <end position="50"/>
    </location>
</feature>
<keyword evidence="4" id="KW-0521">NADP</keyword>
<evidence type="ECO:0000256" key="4">
    <source>
        <dbReference type="ARBA" id="ARBA00022857"/>
    </source>
</evidence>
<dbReference type="RefSeq" id="WP_125095043.1">
    <property type="nucleotide sequence ID" value="NZ_RRUE01000001.1"/>
</dbReference>
<keyword evidence="2 11" id="KW-0285">Flavoprotein</keyword>
<evidence type="ECO:0000256" key="11">
    <source>
        <dbReference type="RuleBase" id="RU003691"/>
    </source>
</evidence>
<evidence type="ECO:0000256" key="9">
    <source>
        <dbReference type="PIRSR" id="PIRSR000350-3"/>
    </source>
</evidence>
<evidence type="ECO:0000259" key="13">
    <source>
        <dbReference type="Pfam" id="PF07992"/>
    </source>
</evidence>
<keyword evidence="3 9" id="KW-0274">FAD</keyword>
<dbReference type="InterPro" id="IPR023753">
    <property type="entry name" value="FAD/NAD-binding_dom"/>
</dbReference>
<evidence type="ECO:0000256" key="1">
    <source>
        <dbReference type="ARBA" id="ARBA00007532"/>
    </source>
</evidence>
<dbReference type="SUPFAM" id="SSF55424">
    <property type="entry name" value="FAD/NAD-linked reductases, dimerisation (C-terminal) domain"/>
    <property type="match status" value="1"/>
</dbReference>
<comment type="similarity">
    <text evidence="1 11">Belongs to the class-I pyridine nucleotide-disulfide oxidoreductase family.</text>
</comment>
<name>A0A426FSJ4_9BURK</name>
<dbReference type="InterPro" id="IPR036188">
    <property type="entry name" value="FAD/NAD-bd_sf"/>
</dbReference>
<dbReference type="GO" id="GO:0050660">
    <property type="term" value="F:flavin adenine dinucleotide binding"/>
    <property type="evidence" value="ECO:0007669"/>
    <property type="project" value="TreeGrafter"/>
</dbReference>
<reference evidence="14 15" key="1">
    <citation type="submission" date="2018-11" db="EMBL/GenBank/DDBJ databases">
        <title>Genome sequencing of Lautropia sp. KCOM 2505 (= ChDC F240).</title>
        <authorList>
            <person name="Kook J.-K."/>
            <person name="Park S.-N."/>
            <person name="Lim Y.K."/>
        </authorList>
    </citation>
    <scope>NUCLEOTIDE SEQUENCE [LARGE SCALE GENOMIC DNA]</scope>
    <source>
        <strain evidence="14 15">KCOM 2505</strain>
    </source>
</reference>
<feature type="binding site" evidence="9">
    <location>
        <begin position="180"/>
        <end position="187"/>
    </location>
    <ligand>
        <name>NAD(+)</name>
        <dbReference type="ChEBI" id="CHEBI:57540"/>
    </ligand>
</feature>
<feature type="domain" description="FAD/NAD(P)-binding" evidence="13">
    <location>
        <begin position="9"/>
        <end position="316"/>
    </location>
</feature>
<organism evidence="14 15">
    <name type="scientific">Lautropia dentalis</name>
    <dbReference type="NCBI Taxonomy" id="2490857"/>
    <lineage>
        <taxon>Bacteria</taxon>
        <taxon>Pseudomonadati</taxon>
        <taxon>Pseudomonadota</taxon>
        <taxon>Betaproteobacteria</taxon>
        <taxon>Burkholderiales</taxon>
        <taxon>Burkholderiaceae</taxon>
        <taxon>Lautropia</taxon>
    </lineage>
</organism>
<evidence type="ECO:0000259" key="12">
    <source>
        <dbReference type="Pfam" id="PF02852"/>
    </source>
</evidence>
<protein>
    <submittedName>
        <fullName evidence="14">Pyridine nucleotide-disulfide oxidoreductase</fullName>
    </submittedName>
</protein>
<evidence type="ECO:0000256" key="3">
    <source>
        <dbReference type="ARBA" id="ARBA00022827"/>
    </source>
</evidence>
<evidence type="ECO:0000256" key="2">
    <source>
        <dbReference type="ARBA" id="ARBA00022630"/>
    </source>
</evidence>
<dbReference type="PIRSF" id="PIRSF000350">
    <property type="entry name" value="Mercury_reductase_MerA"/>
    <property type="match status" value="1"/>
</dbReference>